<evidence type="ECO:0000256" key="2">
    <source>
        <dbReference type="ARBA" id="ARBA00022679"/>
    </source>
</evidence>
<evidence type="ECO:0000313" key="4">
    <source>
        <dbReference type="EMBL" id="PJF36549.1"/>
    </source>
</evidence>
<dbReference type="CDD" id="cd02440">
    <property type="entry name" value="AdoMet_MTases"/>
    <property type="match status" value="1"/>
</dbReference>
<dbReference type="AlphaFoldDB" id="A0A2M8PG68"/>
<keyword evidence="2 4" id="KW-0808">Transferase</keyword>
<dbReference type="GO" id="GO:0008757">
    <property type="term" value="F:S-adenosylmethionine-dependent methyltransferase activity"/>
    <property type="evidence" value="ECO:0007669"/>
    <property type="project" value="TreeGrafter"/>
</dbReference>
<gene>
    <name evidence="4" type="ORF">CUN49_04930</name>
</gene>
<evidence type="ECO:0000313" key="5">
    <source>
        <dbReference type="Proteomes" id="UP000229681"/>
    </source>
</evidence>
<accession>A0A2M8PG68</accession>
<dbReference type="GO" id="GO:0032259">
    <property type="term" value="P:methylation"/>
    <property type="evidence" value="ECO:0007669"/>
    <property type="project" value="UniProtKB-KW"/>
</dbReference>
<dbReference type="PANTHER" id="PTHR10509:SF14">
    <property type="entry name" value="CAFFEOYL-COA O-METHYLTRANSFERASE 3-RELATED"/>
    <property type="match status" value="1"/>
</dbReference>
<proteinExistence type="predicted"/>
<dbReference type="InterPro" id="IPR050362">
    <property type="entry name" value="Cation-dep_OMT"/>
</dbReference>
<protein>
    <submittedName>
        <fullName evidence="4">Methyltransferase</fullName>
    </submittedName>
</protein>
<dbReference type="GO" id="GO:0008171">
    <property type="term" value="F:O-methyltransferase activity"/>
    <property type="evidence" value="ECO:0007669"/>
    <property type="project" value="InterPro"/>
</dbReference>
<reference evidence="4 5" key="1">
    <citation type="submission" date="2017-11" db="EMBL/GenBank/DDBJ databases">
        <title>Evolution of Phototrophy in the Chloroflexi Phylum Driven by Horizontal Gene Transfer.</title>
        <authorList>
            <person name="Ward L.M."/>
            <person name="Hemp J."/>
            <person name="Shih P.M."/>
            <person name="Mcglynn S.E."/>
            <person name="Fischer W."/>
        </authorList>
    </citation>
    <scope>NUCLEOTIDE SEQUENCE [LARGE SCALE GENOMIC DNA]</scope>
    <source>
        <strain evidence="4">JP3_13</strain>
    </source>
</reference>
<dbReference type="EMBL" id="PGTM01000046">
    <property type="protein sequence ID" value="PJF36549.1"/>
    <property type="molecule type" value="Genomic_DNA"/>
</dbReference>
<sequence length="222" mass="23967">MSGMLWTEIDNYLAKLYSPPDPILERALKHSEAQGLPAINVSPLQGKLLMLLAQLCQARTILEIGTLGGYSAIWLGRALPPEGRLITIELSPKHAEVARANIAQAGLAAHIEVRVGAALEILPELAQEGHRFDMVFIDADKPNNPHYLSWALKLTRRGSLIVVDNVVRHGALLEAESADPSVQGTRQLHALLAAEPRLQATVLQTVGSKGHDGLAIARVISD</sequence>
<dbReference type="InterPro" id="IPR002935">
    <property type="entry name" value="SAM_O-MeTrfase"/>
</dbReference>
<organism evidence="4 5">
    <name type="scientific">Candidatus Thermofonsia Clade 1 bacterium</name>
    <dbReference type="NCBI Taxonomy" id="2364210"/>
    <lineage>
        <taxon>Bacteria</taxon>
        <taxon>Bacillati</taxon>
        <taxon>Chloroflexota</taxon>
        <taxon>Candidatus Thermofontia</taxon>
        <taxon>Candidatus Thermofonsia Clade 1</taxon>
    </lineage>
</organism>
<dbReference type="Gene3D" id="3.40.50.150">
    <property type="entry name" value="Vaccinia Virus protein VP39"/>
    <property type="match status" value="1"/>
</dbReference>
<dbReference type="Pfam" id="PF01596">
    <property type="entry name" value="Methyltransf_3"/>
    <property type="match status" value="1"/>
</dbReference>
<dbReference type="PANTHER" id="PTHR10509">
    <property type="entry name" value="O-METHYLTRANSFERASE-RELATED"/>
    <property type="match status" value="1"/>
</dbReference>
<evidence type="ECO:0000256" key="3">
    <source>
        <dbReference type="ARBA" id="ARBA00022691"/>
    </source>
</evidence>
<dbReference type="PROSITE" id="PS51682">
    <property type="entry name" value="SAM_OMT_I"/>
    <property type="match status" value="1"/>
</dbReference>
<name>A0A2M8PG68_9CHLR</name>
<evidence type="ECO:0000256" key="1">
    <source>
        <dbReference type="ARBA" id="ARBA00022603"/>
    </source>
</evidence>
<dbReference type="SUPFAM" id="SSF53335">
    <property type="entry name" value="S-adenosyl-L-methionine-dependent methyltransferases"/>
    <property type="match status" value="1"/>
</dbReference>
<dbReference type="Proteomes" id="UP000229681">
    <property type="component" value="Unassembled WGS sequence"/>
</dbReference>
<keyword evidence="3" id="KW-0949">S-adenosyl-L-methionine</keyword>
<keyword evidence="1 4" id="KW-0489">Methyltransferase</keyword>
<comment type="caution">
    <text evidence="4">The sequence shown here is derived from an EMBL/GenBank/DDBJ whole genome shotgun (WGS) entry which is preliminary data.</text>
</comment>
<dbReference type="InterPro" id="IPR029063">
    <property type="entry name" value="SAM-dependent_MTases_sf"/>
</dbReference>